<feature type="compositionally biased region" description="Basic and acidic residues" evidence="1">
    <location>
        <begin position="1692"/>
        <end position="1708"/>
    </location>
</feature>
<feature type="region of interest" description="Disordered" evidence="1">
    <location>
        <begin position="1231"/>
        <end position="1307"/>
    </location>
</feature>
<dbReference type="InterPro" id="IPR003618">
    <property type="entry name" value="TFIIS_cen_dom"/>
</dbReference>
<feature type="compositionally biased region" description="Gly residues" evidence="1">
    <location>
        <begin position="764"/>
        <end position="777"/>
    </location>
</feature>
<reference evidence="3" key="1">
    <citation type="submission" date="2023-10" db="EMBL/GenBank/DDBJ databases">
        <title>Genome assembly of Pristionchus species.</title>
        <authorList>
            <person name="Yoshida K."/>
            <person name="Sommer R.J."/>
        </authorList>
    </citation>
    <scope>NUCLEOTIDE SEQUENCE</scope>
    <source>
        <strain evidence="3">RS0144</strain>
    </source>
</reference>
<feature type="region of interest" description="Disordered" evidence="1">
    <location>
        <begin position="452"/>
        <end position="472"/>
    </location>
</feature>
<comment type="caution">
    <text evidence="3">The sequence shown here is derived from an EMBL/GenBank/DDBJ whole genome shotgun (WGS) entry which is preliminary data.</text>
</comment>
<name>A0AAV5UA73_9BILA</name>
<feature type="compositionally biased region" description="Basic residues" evidence="1">
    <location>
        <begin position="355"/>
        <end position="364"/>
    </location>
</feature>
<dbReference type="GO" id="GO:0006351">
    <property type="term" value="P:DNA-templated transcription"/>
    <property type="evidence" value="ECO:0007669"/>
    <property type="project" value="InterPro"/>
</dbReference>
<feature type="compositionally biased region" description="Basic and acidic residues" evidence="1">
    <location>
        <begin position="1293"/>
        <end position="1307"/>
    </location>
</feature>
<feature type="compositionally biased region" description="Basic and acidic residues" evidence="1">
    <location>
        <begin position="1813"/>
        <end position="1828"/>
    </location>
</feature>
<dbReference type="GO" id="GO:0005634">
    <property type="term" value="C:nucleus"/>
    <property type="evidence" value="ECO:0007669"/>
    <property type="project" value="TreeGrafter"/>
</dbReference>
<feature type="compositionally biased region" description="Gly residues" evidence="1">
    <location>
        <begin position="2013"/>
        <end position="2051"/>
    </location>
</feature>
<dbReference type="PANTHER" id="PTHR11477:SF51">
    <property type="entry name" value="PROTEIN PARTNER OF SNF, ISOFORM B"/>
    <property type="match status" value="1"/>
</dbReference>
<evidence type="ECO:0000259" key="2">
    <source>
        <dbReference type="PROSITE" id="PS51321"/>
    </source>
</evidence>
<keyword evidence="4" id="KW-1185">Reference proteome</keyword>
<dbReference type="InterPro" id="IPR012921">
    <property type="entry name" value="SPOC_C"/>
</dbReference>
<dbReference type="Pfam" id="PF07500">
    <property type="entry name" value="TFIIS_M"/>
    <property type="match status" value="1"/>
</dbReference>
<feature type="region of interest" description="Disordered" evidence="1">
    <location>
        <begin position="1"/>
        <end position="42"/>
    </location>
</feature>
<feature type="compositionally biased region" description="Basic residues" evidence="1">
    <location>
        <begin position="1679"/>
        <end position="1691"/>
    </location>
</feature>
<organism evidence="3 4">
    <name type="scientific">Pristionchus entomophagus</name>
    <dbReference type="NCBI Taxonomy" id="358040"/>
    <lineage>
        <taxon>Eukaryota</taxon>
        <taxon>Metazoa</taxon>
        <taxon>Ecdysozoa</taxon>
        <taxon>Nematoda</taxon>
        <taxon>Chromadorea</taxon>
        <taxon>Rhabditida</taxon>
        <taxon>Rhabditina</taxon>
        <taxon>Diplogasteromorpha</taxon>
        <taxon>Diplogasteroidea</taxon>
        <taxon>Neodiplogasteridae</taxon>
        <taxon>Pristionchus</taxon>
    </lineage>
</organism>
<feature type="compositionally biased region" description="Gly residues" evidence="1">
    <location>
        <begin position="1879"/>
        <end position="1888"/>
    </location>
</feature>
<feature type="region of interest" description="Disordered" evidence="1">
    <location>
        <begin position="587"/>
        <end position="625"/>
    </location>
</feature>
<feature type="compositionally biased region" description="Basic and acidic residues" evidence="1">
    <location>
        <begin position="1655"/>
        <end position="1678"/>
    </location>
</feature>
<feature type="compositionally biased region" description="Pro residues" evidence="1">
    <location>
        <begin position="1367"/>
        <end position="1389"/>
    </location>
</feature>
<feature type="compositionally biased region" description="Low complexity" evidence="1">
    <location>
        <begin position="587"/>
        <end position="602"/>
    </location>
</feature>
<feature type="compositionally biased region" description="Basic and acidic residues" evidence="1">
    <location>
        <begin position="110"/>
        <end position="132"/>
    </location>
</feature>
<dbReference type="EMBL" id="BTSX01000006">
    <property type="protein sequence ID" value="GMT03366.1"/>
    <property type="molecule type" value="Genomic_DNA"/>
</dbReference>
<feature type="compositionally biased region" description="Gly residues" evidence="1">
    <location>
        <begin position="1765"/>
        <end position="1793"/>
    </location>
</feature>
<feature type="compositionally biased region" description="Basic and acidic residues" evidence="1">
    <location>
        <begin position="702"/>
        <end position="725"/>
    </location>
</feature>
<dbReference type="PANTHER" id="PTHR11477">
    <property type="entry name" value="TRANSCRIPTION FACTOR S-II ZINC FINGER DOMAIN-CONTAINING PROTEIN"/>
    <property type="match status" value="1"/>
</dbReference>
<dbReference type="Gene3D" id="1.10.472.30">
    <property type="entry name" value="Transcription elongation factor S-II, central domain"/>
    <property type="match status" value="1"/>
</dbReference>
<feature type="non-terminal residue" evidence="3">
    <location>
        <position position="2051"/>
    </location>
</feature>
<dbReference type="Pfam" id="PF07744">
    <property type="entry name" value="SPOC"/>
    <property type="match status" value="1"/>
</dbReference>
<feature type="region of interest" description="Disordered" evidence="1">
    <location>
        <begin position="702"/>
        <end position="846"/>
    </location>
</feature>
<feature type="domain" description="TFIIS central" evidence="2">
    <location>
        <begin position="478"/>
        <end position="600"/>
    </location>
</feature>
<evidence type="ECO:0000313" key="4">
    <source>
        <dbReference type="Proteomes" id="UP001432027"/>
    </source>
</evidence>
<dbReference type="Proteomes" id="UP001432027">
    <property type="component" value="Unassembled WGS sequence"/>
</dbReference>
<feature type="compositionally biased region" description="Basic and acidic residues" evidence="1">
    <location>
        <begin position="1"/>
        <end position="14"/>
    </location>
</feature>
<protein>
    <recommendedName>
        <fullName evidence="2">TFIIS central domain-containing protein</fullName>
    </recommendedName>
</protein>
<feature type="region of interest" description="Disordered" evidence="1">
    <location>
        <begin position="1733"/>
        <end position="2051"/>
    </location>
</feature>
<feature type="region of interest" description="Disordered" evidence="1">
    <location>
        <begin position="1038"/>
        <end position="1151"/>
    </location>
</feature>
<feature type="compositionally biased region" description="Acidic residues" evidence="1">
    <location>
        <begin position="603"/>
        <end position="613"/>
    </location>
</feature>
<feature type="region of interest" description="Disordered" evidence="1">
    <location>
        <begin position="1319"/>
        <end position="1400"/>
    </location>
</feature>
<accession>A0AAV5UA73</accession>
<dbReference type="CDD" id="cd21538">
    <property type="entry name" value="SPOC_TFIIS"/>
    <property type="match status" value="1"/>
</dbReference>
<evidence type="ECO:0000313" key="3">
    <source>
        <dbReference type="EMBL" id="GMT03366.1"/>
    </source>
</evidence>
<dbReference type="InterPro" id="IPR036575">
    <property type="entry name" value="TFIIS_cen_dom_sf"/>
</dbReference>
<feature type="region of interest" description="Disordered" evidence="1">
    <location>
        <begin position="1655"/>
        <end position="1717"/>
    </location>
</feature>
<feature type="compositionally biased region" description="Low complexity" evidence="1">
    <location>
        <begin position="726"/>
        <end position="743"/>
    </location>
</feature>
<feature type="compositionally biased region" description="Basic and acidic residues" evidence="1">
    <location>
        <begin position="1899"/>
        <end position="1953"/>
    </location>
</feature>
<feature type="compositionally biased region" description="Basic and acidic residues" evidence="1">
    <location>
        <begin position="800"/>
        <end position="825"/>
    </location>
</feature>
<feature type="compositionally biased region" description="Basic and acidic residues" evidence="1">
    <location>
        <begin position="834"/>
        <end position="844"/>
    </location>
</feature>
<feature type="compositionally biased region" description="Polar residues" evidence="1">
    <location>
        <begin position="615"/>
        <end position="625"/>
    </location>
</feature>
<proteinExistence type="predicted"/>
<sequence>MSSSDDDVKVKTEPDSADVNPTLLPARSGYHPAEAGRDAPYTRLYPGYQEGVELRQIDQATTALVCSALFTENTMKKRKGGSVIPKPGTPKPIKRESSVNSERSNKKSKHGGEEKGERKRKKDAEDFTDSKRFRTISSPSSSDSEDDKPLISAPSKTASLDSRDNGRQATPVLDTSSDDEEDKKTVVGGEESKGKKKRDKEARKKDKEERKKKHEEKSNEASSSSPSKAKVVDLFAGMEAQGNSKRERRQKTYSDPNRISTVGWSNERILHHFNAFAHCYLTPLSKAEVEEAMASGADTEGLSRKRREKERDRERQKRREREKMKEEPIYNGDGSPVRVMMDSDASEGDVVLPKREKKEKKRHSSHAETRKCEECGQHFSLTDEDFALTKVSVWCGKGCIDARVAKAFEALDDHDSKVALVRTDGHMITDGPSVKQLGNFLMQFPEFVPMLPEKAEPPKPPPSAAKPPKVISKSSDTVRVGVRRAIGEALHARVKKTIGCTFRMKECKDMAEKLEYELFLVNAQNAFNKEYKMWFGSFVKAVKSPMNKGFFHRILAGTISAQRAVLLDERAMMSEEYAAAVAPTTTPAANHAAGDPAASPGAGDEDVSMEDMDGPSSSCLPSTSVVPIVKPPNMMAIKRIPKLPPGSAKSGAGSALDAILGDGKQNTTAQHNSHFYDANCDICAAKTKAAADRSVREEAEKAKARERREEHFRKIRENDKQRARELAASQAVAAVAASKQQLQHNRSPSPDYGGGGFDEEDYVGEGGGSPMGGGGMFGSRNRSPTDRPLIPPRFGGKGGGQRDQRRSRSRSRERDKERDRGDGGRKRWGGHGRSRSESPEDPWKTRSPLIWRGELSMINNITLVTLRAISNPAAFGLRDFMPTELKVKGRIQHLSFFDYLMTVRTGGVKDICVFEAIKPDTTILETEFNMLVEDMNKTERYLVVNLDNCDVVRDGYLVPLGRDDEVPAVLLPWSGPGLPPREDRRDMLLLVVTLQNKWVGPLPPTPPQLLPMSSFAAVAEEKLRRHQEAKEAMLQQQRMALPVEERPYSPSEEYGEMPPPLHHRRPPYTPPPLLPYTSHQAERGLPYPHPMHHDPHHHHPAAPWGVVDRAAQTPPPAAADYHDPELAPRPISTGPNLAYGAGAEDEEGAAGADSLLPPAFFELSRRAAEVRPEEDDAVPEIRCLEDFLLLLNSSSKPNRVKKIVHDYINNPDLSEEERDIAKNAVVEKIRAERKKKEAEKKRAEEEEGGGGGAESRPQSNGSAAAAEATNEEAEAEAPADSMSADAAASSSPSRDRPFSPSDFDKDDVSFVGHASAILNTLRKESSSNDNSADSSLMGGFEEAGLNGTTVPQPVPPPVLPPGMTLPVAPPPPPPSDAMDTMPPPPPPPAAEGATISISSILPPPPPPPAMPSGVPQPVPPPCFSGLQMPSGLLAPPPPPPPPPMVTSYGGMPSLPMPPNYTLPPPNLAMPPPLSYGGGHPYGMPPPMGSMLPPLMNMRPPLMMPPGHPGLPMHSMGGGGDHSMHHHDENMEDDDGPLSRMIPACPAPIDFSDIAQDIYGSHSTAMHGSAGFGSSLPPSMGGPVRESTPELVARALEIKPLPQRPEERPKIVLPENSEDYKEFVKANKHKLLSNEGFMGDPTIKPLPRAVQERMERMMREQEEEEERQRRIESGGEKRERRARGGVKHRERQQKREQQARERAMIETSKRMGVYEQPLPGAPVAREMRPTPLMAVCAEPPPGFKGGPRLSGNYDDDFDGSEAGGSMMRGGMGGVGGSDGYEGGEQGASGYGNGRGEGDGEGDDLNTSSMDVSNDDLRENSGEMNGDRGDMPANSLILPPPPPPPGISGPGGPPGPPGPRAGPPPPEAFRGRGGGPPPFRGGRGGGGGPPHAGPPPPFRGGYDDRFDDRDGGGYEERGWNGGGGEDRGGWNGPEDRGGWDGPEERRWNGPPEDRGGGGGWNGNEDRGWNGNGGGDWEDDNGGFYGGPPRPLMDFGGPPRGRGRGGGPPPPRGGRGRGGGGGPPRGRGGGPPSEWRGGGGPPRGGPRGGGGGGG</sequence>
<feature type="compositionally biased region" description="Basic and acidic residues" evidence="1">
    <location>
        <begin position="1231"/>
        <end position="1244"/>
    </location>
</feature>
<dbReference type="SUPFAM" id="SSF46942">
    <property type="entry name" value="Elongation factor TFIIS domain 2"/>
    <property type="match status" value="1"/>
</dbReference>
<evidence type="ECO:0000256" key="1">
    <source>
        <dbReference type="SAM" id="MobiDB-lite"/>
    </source>
</evidence>
<feature type="compositionally biased region" description="Basic and acidic residues" evidence="1">
    <location>
        <begin position="182"/>
        <end position="219"/>
    </location>
</feature>
<dbReference type="PROSITE" id="PS51321">
    <property type="entry name" value="TFIIS_CENTRAL"/>
    <property type="match status" value="1"/>
</dbReference>
<feature type="compositionally biased region" description="Pro residues" evidence="1">
    <location>
        <begin position="1836"/>
        <end position="1865"/>
    </location>
</feature>
<feature type="compositionally biased region" description="Low complexity" evidence="1">
    <location>
        <begin position="220"/>
        <end position="229"/>
    </location>
</feature>
<feature type="region of interest" description="Disordered" evidence="1">
    <location>
        <begin position="292"/>
        <end position="371"/>
    </location>
</feature>
<gene>
    <name evidence="3" type="ORF">PENTCL1PPCAC_25540</name>
</gene>
<feature type="compositionally biased region" description="Low complexity" evidence="1">
    <location>
        <begin position="1278"/>
        <end position="1292"/>
    </location>
</feature>
<feature type="region of interest" description="Disordered" evidence="1">
    <location>
        <begin position="72"/>
        <end position="260"/>
    </location>
</feature>
<feature type="compositionally biased region" description="Basic and acidic residues" evidence="1">
    <location>
        <begin position="309"/>
        <end position="328"/>
    </location>
</feature>